<organism evidence="2 3">
    <name type="scientific">Diploptera punctata</name>
    <name type="common">Pacific beetle cockroach</name>
    <dbReference type="NCBI Taxonomy" id="6984"/>
    <lineage>
        <taxon>Eukaryota</taxon>
        <taxon>Metazoa</taxon>
        <taxon>Ecdysozoa</taxon>
        <taxon>Arthropoda</taxon>
        <taxon>Hexapoda</taxon>
        <taxon>Insecta</taxon>
        <taxon>Pterygota</taxon>
        <taxon>Neoptera</taxon>
        <taxon>Polyneoptera</taxon>
        <taxon>Dictyoptera</taxon>
        <taxon>Blattodea</taxon>
        <taxon>Blaberoidea</taxon>
        <taxon>Blaberidae</taxon>
        <taxon>Diplopterinae</taxon>
        <taxon>Diploptera</taxon>
    </lineage>
</organism>
<reference evidence="2" key="1">
    <citation type="journal article" date="2023" name="IScience">
        <title>Live-bearing cockroach genome reveals convergent evolutionary mechanisms linked to viviparity in insects and beyond.</title>
        <authorList>
            <person name="Fouks B."/>
            <person name="Harrison M.C."/>
            <person name="Mikhailova A.A."/>
            <person name="Marchal E."/>
            <person name="English S."/>
            <person name="Carruthers M."/>
            <person name="Jennings E.C."/>
            <person name="Chiamaka E.L."/>
            <person name="Frigard R.A."/>
            <person name="Pippel M."/>
            <person name="Attardo G.M."/>
            <person name="Benoit J.B."/>
            <person name="Bornberg-Bauer E."/>
            <person name="Tobe S.S."/>
        </authorList>
    </citation>
    <scope>NUCLEOTIDE SEQUENCE</scope>
    <source>
        <strain evidence="2">Stay&amp;Tobe</strain>
    </source>
</reference>
<proteinExistence type="predicted"/>
<evidence type="ECO:0000256" key="1">
    <source>
        <dbReference type="SAM" id="Phobius"/>
    </source>
</evidence>
<keyword evidence="1" id="KW-0812">Transmembrane</keyword>
<feature type="transmembrane region" description="Helical" evidence="1">
    <location>
        <begin position="65"/>
        <end position="84"/>
    </location>
</feature>
<dbReference type="Proteomes" id="UP001233999">
    <property type="component" value="Unassembled WGS sequence"/>
</dbReference>
<evidence type="ECO:0000313" key="2">
    <source>
        <dbReference type="EMBL" id="KAJ9587466.1"/>
    </source>
</evidence>
<sequence length="89" mass="10774">LDAVQQIQRSSGVIERVSLYQNMFSQWMSLTTQCLSINRMCNRYYHRLINVFDIMFLVNKLKSQFTVMSFIGNHSIFMLFSYIYRRDER</sequence>
<name>A0AAD7ZVI9_DIPPU</name>
<accession>A0AAD7ZVI9</accession>
<dbReference type="AlphaFoldDB" id="A0AAD7ZVI9"/>
<evidence type="ECO:0000313" key="3">
    <source>
        <dbReference type="Proteomes" id="UP001233999"/>
    </source>
</evidence>
<feature type="non-terminal residue" evidence="2">
    <location>
        <position position="1"/>
    </location>
</feature>
<keyword evidence="1" id="KW-1133">Transmembrane helix</keyword>
<keyword evidence="3" id="KW-1185">Reference proteome</keyword>
<comment type="caution">
    <text evidence="2">The sequence shown here is derived from an EMBL/GenBank/DDBJ whole genome shotgun (WGS) entry which is preliminary data.</text>
</comment>
<gene>
    <name evidence="2" type="ORF">L9F63_028279</name>
</gene>
<dbReference type="EMBL" id="JASPKZ010006337">
    <property type="protein sequence ID" value="KAJ9587466.1"/>
    <property type="molecule type" value="Genomic_DNA"/>
</dbReference>
<keyword evidence="1" id="KW-0472">Membrane</keyword>
<protein>
    <submittedName>
        <fullName evidence="2">Uncharacterized protein</fullName>
    </submittedName>
</protein>
<reference evidence="2" key="2">
    <citation type="submission" date="2023-05" db="EMBL/GenBank/DDBJ databases">
        <authorList>
            <person name="Fouks B."/>
        </authorList>
    </citation>
    <scope>NUCLEOTIDE SEQUENCE</scope>
    <source>
        <strain evidence="2">Stay&amp;Tobe</strain>
        <tissue evidence="2">Testes</tissue>
    </source>
</reference>
<feature type="non-terminal residue" evidence="2">
    <location>
        <position position="89"/>
    </location>
</feature>